<feature type="compositionally biased region" description="Basic and acidic residues" evidence="1">
    <location>
        <begin position="68"/>
        <end position="78"/>
    </location>
</feature>
<feature type="region of interest" description="Disordered" evidence="1">
    <location>
        <begin position="1"/>
        <end position="29"/>
    </location>
</feature>
<dbReference type="EMBL" id="JAFBEB010000022">
    <property type="protein sequence ID" value="MBM7592217.1"/>
    <property type="molecule type" value="Genomic_DNA"/>
</dbReference>
<feature type="region of interest" description="Disordered" evidence="1">
    <location>
        <begin position="54"/>
        <end position="78"/>
    </location>
</feature>
<evidence type="ECO:0000313" key="3">
    <source>
        <dbReference type="Proteomes" id="UP000717624"/>
    </source>
</evidence>
<protein>
    <submittedName>
        <fullName evidence="2">Uncharacterized protein</fullName>
    </submittedName>
</protein>
<evidence type="ECO:0000256" key="1">
    <source>
        <dbReference type="SAM" id="MobiDB-lite"/>
    </source>
</evidence>
<accession>A0A939BTV4</accession>
<comment type="caution">
    <text evidence="2">The sequence shown here is derived from an EMBL/GenBank/DDBJ whole genome shotgun (WGS) entry which is preliminary data.</text>
</comment>
<organism evidence="2 3">
    <name type="scientific">Brevibacillus fulvus</name>
    <dbReference type="NCBI Taxonomy" id="1125967"/>
    <lineage>
        <taxon>Bacteria</taxon>
        <taxon>Bacillati</taxon>
        <taxon>Bacillota</taxon>
        <taxon>Bacilli</taxon>
        <taxon>Bacillales</taxon>
        <taxon>Paenibacillaceae</taxon>
        <taxon>Brevibacillus</taxon>
    </lineage>
</organism>
<dbReference type="AlphaFoldDB" id="A0A939BTV4"/>
<keyword evidence="3" id="KW-1185">Reference proteome</keyword>
<sequence length="78" mass="9222">MKFGATWGRENRARRKSEPSPACESPCITRPMTPEEWEWIKSLPLPKEELILTNKGERKRQRMASTLRGEDRHESKQR</sequence>
<reference evidence="2" key="1">
    <citation type="submission" date="2021-01" db="EMBL/GenBank/DDBJ databases">
        <title>Genomic Encyclopedia of Type Strains, Phase IV (KMG-IV): sequencing the most valuable type-strain genomes for metagenomic binning, comparative biology and taxonomic classification.</title>
        <authorList>
            <person name="Goeker M."/>
        </authorList>
    </citation>
    <scope>NUCLEOTIDE SEQUENCE</scope>
    <source>
        <strain evidence="2">DSM 25523</strain>
    </source>
</reference>
<proteinExistence type="predicted"/>
<dbReference type="Proteomes" id="UP000717624">
    <property type="component" value="Unassembled WGS sequence"/>
</dbReference>
<name>A0A939BTV4_9BACL</name>
<evidence type="ECO:0000313" key="2">
    <source>
        <dbReference type="EMBL" id="MBM7592217.1"/>
    </source>
</evidence>
<gene>
    <name evidence="2" type="ORF">JOD01_003879</name>
</gene>